<dbReference type="InterPro" id="IPR050766">
    <property type="entry name" value="Bact_Lucif_Oxidored"/>
</dbReference>
<dbReference type="PANTHER" id="PTHR30137:SF20">
    <property type="entry name" value="N-ACETYL-S-ALKYLCYSTEINE MONOOXYGENASE"/>
    <property type="match status" value="1"/>
</dbReference>
<dbReference type="InterPro" id="IPR011251">
    <property type="entry name" value="Luciferase-like_dom"/>
</dbReference>
<accession>A0A9E7ZS51</accession>
<dbReference type="InterPro" id="IPR036661">
    <property type="entry name" value="Luciferase-like_sf"/>
</dbReference>
<proteinExistence type="predicted"/>
<dbReference type="InterPro" id="IPR019949">
    <property type="entry name" value="CmoO-like"/>
</dbReference>
<organism evidence="3">
    <name type="scientific">Bosea sp. NBC_00436</name>
    <dbReference type="NCBI Taxonomy" id="2969620"/>
    <lineage>
        <taxon>Bacteria</taxon>
        <taxon>Pseudomonadati</taxon>
        <taxon>Pseudomonadota</taxon>
        <taxon>Alphaproteobacteria</taxon>
        <taxon>Hyphomicrobiales</taxon>
        <taxon>Boseaceae</taxon>
        <taxon>Bosea</taxon>
    </lineage>
</organism>
<feature type="domain" description="Luciferase-like" evidence="2">
    <location>
        <begin position="18"/>
        <end position="299"/>
    </location>
</feature>
<comment type="similarity">
    <text evidence="1">To bacterial alkanal monooxygenase alpha and beta chains.</text>
</comment>
<dbReference type="PANTHER" id="PTHR30137">
    <property type="entry name" value="LUCIFERASE-LIKE MONOOXYGENASE"/>
    <property type="match status" value="1"/>
</dbReference>
<sequence>MTYALSLLDKTPLIKGETAGAALQRTVSLAQAAERLGYHRFWLAEHHDFPGLVSPAPEVFAAYLLARTQRIHIGSGGVLLPHYSPYKIAETFNLLASLAPGRVDLGIGKAPGGLPLSTKALRVLHDPTRAPSFESLLDELDGFLAPPATAEGPRDKARALPVPPVTPERFLLGASPDSARQAGERGWRFVFAGHHNGDPKAIEVSLNAYAKAGGTAPLLLAVAAFAAETTEEALSLTENHRVVRLTLDNGQNLNLGSEEQAAEYARQAGAASYRTEIRKPHILAGTPEQVRRELDALHARFGIAEFVIDTPTALTSRRLASLTLLAGERPALAA</sequence>
<dbReference type="SUPFAM" id="SSF51679">
    <property type="entry name" value="Bacterial luciferase-like"/>
    <property type="match status" value="1"/>
</dbReference>
<evidence type="ECO:0000313" key="3">
    <source>
        <dbReference type="EMBL" id="UZF89314.1"/>
    </source>
</evidence>
<evidence type="ECO:0000259" key="2">
    <source>
        <dbReference type="Pfam" id="PF00296"/>
    </source>
</evidence>
<dbReference type="GO" id="GO:0005829">
    <property type="term" value="C:cytosol"/>
    <property type="evidence" value="ECO:0007669"/>
    <property type="project" value="TreeGrafter"/>
</dbReference>
<protein>
    <submittedName>
        <fullName evidence="3">MsnO8 family LLM class oxidoreductase</fullName>
        <ecNumber evidence="3">1.-.-.-</ecNumber>
    </submittedName>
</protein>
<dbReference type="EMBL" id="CP102774">
    <property type="protein sequence ID" value="UZF89314.1"/>
    <property type="molecule type" value="Genomic_DNA"/>
</dbReference>
<evidence type="ECO:0000256" key="1">
    <source>
        <dbReference type="ARBA" id="ARBA00007789"/>
    </source>
</evidence>
<dbReference type="Pfam" id="PF00296">
    <property type="entry name" value="Bac_luciferase"/>
    <property type="match status" value="1"/>
</dbReference>
<dbReference type="GO" id="GO:0016705">
    <property type="term" value="F:oxidoreductase activity, acting on paired donors, with incorporation or reduction of molecular oxygen"/>
    <property type="evidence" value="ECO:0007669"/>
    <property type="project" value="InterPro"/>
</dbReference>
<dbReference type="NCBIfam" id="TIGR03558">
    <property type="entry name" value="oxido_grp_1"/>
    <property type="match status" value="1"/>
</dbReference>
<reference evidence="3" key="1">
    <citation type="submission" date="2022-08" db="EMBL/GenBank/DDBJ databases">
        <title>Complete Genome Sequences of 2 Bosea sp. soil isolates.</title>
        <authorList>
            <person name="Alvarez Arevalo M."/>
            <person name="Sterndorff E.B."/>
            <person name="Faurdal D."/>
            <person name="Joergensen T.S."/>
            <person name="Weber T."/>
        </authorList>
    </citation>
    <scope>NUCLEOTIDE SEQUENCE</scope>
    <source>
        <strain evidence="3">NBC_00436</strain>
    </source>
</reference>
<name>A0A9E7ZS51_9HYPH</name>
<gene>
    <name evidence="3" type="ORF">NWE54_11245</name>
</gene>
<dbReference type="AlphaFoldDB" id="A0A9E7ZS51"/>
<dbReference type="Gene3D" id="3.20.20.30">
    <property type="entry name" value="Luciferase-like domain"/>
    <property type="match status" value="1"/>
</dbReference>
<dbReference type="EC" id="1.-.-.-" evidence="3"/>
<keyword evidence="3" id="KW-0560">Oxidoreductase</keyword>